<protein>
    <submittedName>
        <fullName evidence="3">Uncharacterized protein</fullName>
    </submittedName>
</protein>
<dbReference type="SUPFAM" id="SSF81321">
    <property type="entry name" value="Family A G protein-coupled receptor-like"/>
    <property type="match status" value="1"/>
</dbReference>
<keyword evidence="2" id="KW-0472">Membrane</keyword>
<dbReference type="Proteomes" id="UP001497497">
    <property type="component" value="Unassembled WGS sequence"/>
</dbReference>
<feature type="compositionally biased region" description="Basic and acidic residues" evidence="1">
    <location>
        <begin position="508"/>
        <end position="518"/>
    </location>
</feature>
<dbReference type="CDD" id="cd00637">
    <property type="entry name" value="7tm_classA_rhodopsin-like"/>
    <property type="match status" value="1"/>
</dbReference>
<evidence type="ECO:0000256" key="1">
    <source>
        <dbReference type="SAM" id="MobiDB-lite"/>
    </source>
</evidence>
<name>A0AAV2ING9_LYMST</name>
<evidence type="ECO:0000313" key="3">
    <source>
        <dbReference type="EMBL" id="CAL1547219.1"/>
    </source>
</evidence>
<feature type="compositionally biased region" description="Polar residues" evidence="1">
    <location>
        <begin position="210"/>
        <end position="229"/>
    </location>
</feature>
<gene>
    <name evidence="3" type="ORF">GSLYS_00020544001</name>
</gene>
<evidence type="ECO:0000313" key="4">
    <source>
        <dbReference type="Proteomes" id="UP001497497"/>
    </source>
</evidence>
<feature type="compositionally biased region" description="Low complexity" evidence="1">
    <location>
        <begin position="647"/>
        <end position="658"/>
    </location>
</feature>
<keyword evidence="4" id="KW-1185">Reference proteome</keyword>
<dbReference type="Gene3D" id="1.20.1070.10">
    <property type="entry name" value="Rhodopsin 7-helix transmembrane proteins"/>
    <property type="match status" value="1"/>
</dbReference>
<dbReference type="EMBL" id="CAXITT010000921">
    <property type="protein sequence ID" value="CAL1547219.1"/>
    <property type="molecule type" value="Genomic_DNA"/>
</dbReference>
<feature type="compositionally biased region" description="Low complexity" evidence="1">
    <location>
        <begin position="581"/>
        <end position="603"/>
    </location>
</feature>
<reference evidence="3 4" key="1">
    <citation type="submission" date="2024-04" db="EMBL/GenBank/DDBJ databases">
        <authorList>
            <consortium name="Genoscope - CEA"/>
            <person name="William W."/>
        </authorList>
    </citation>
    <scope>NUCLEOTIDE SEQUENCE [LARGE SCALE GENOMIC DNA]</scope>
</reference>
<feature type="non-terminal residue" evidence="3">
    <location>
        <position position="720"/>
    </location>
</feature>
<proteinExistence type="predicted"/>
<feature type="transmembrane region" description="Helical" evidence="2">
    <location>
        <begin position="670"/>
        <end position="691"/>
    </location>
</feature>
<feature type="region of interest" description="Disordered" evidence="1">
    <location>
        <begin position="642"/>
        <end position="662"/>
    </location>
</feature>
<feature type="region of interest" description="Disordered" evidence="1">
    <location>
        <begin position="59"/>
        <end position="87"/>
    </location>
</feature>
<accession>A0AAV2ING9</accession>
<feature type="compositionally biased region" description="Polar residues" evidence="1">
    <location>
        <begin position="115"/>
        <end position="141"/>
    </location>
</feature>
<keyword evidence="2" id="KW-1133">Transmembrane helix</keyword>
<feature type="region of interest" description="Disordered" evidence="1">
    <location>
        <begin position="561"/>
        <end position="607"/>
    </location>
</feature>
<feature type="non-terminal residue" evidence="3">
    <location>
        <position position="1"/>
    </location>
</feature>
<dbReference type="AlphaFoldDB" id="A0AAV2ING9"/>
<keyword evidence="2" id="KW-0812">Transmembrane</keyword>
<feature type="region of interest" description="Disordered" evidence="1">
    <location>
        <begin position="207"/>
        <end position="248"/>
    </location>
</feature>
<feature type="region of interest" description="Disordered" evidence="1">
    <location>
        <begin position="503"/>
        <end position="549"/>
    </location>
</feature>
<evidence type="ECO:0000256" key="2">
    <source>
        <dbReference type="SAM" id="Phobius"/>
    </source>
</evidence>
<organism evidence="3 4">
    <name type="scientific">Lymnaea stagnalis</name>
    <name type="common">Great pond snail</name>
    <name type="synonym">Helix stagnalis</name>
    <dbReference type="NCBI Taxonomy" id="6523"/>
    <lineage>
        <taxon>Eukaryota</taxon>
        <taxon>Metazoa</taxon>
        <taxon>Spiralia</taxon>
        <taxon>Lophotrochozoa</taxon>
        <taxon>Mollusca</taxon>
        <taxon>Gastropoda</taxon>
        <taxon>Heterobranchia</taxon>
        <taxon>Euthyneura</taxon>
        <taxon>Panpulmonata</taxon>
        <taxon>Hygrophila</taxon>
        <taxon>Lymnaeoidea</taxon>
        <taxon>Lymnaeidae</taxon>
        <taxon>Lymnaea</taxon>
    </lineage>
</organism>
<feature type="region of interest" description="Disordered" evidence="1">
    <location>
        <begin position="107"/>
        <end position="151"/>
    </location>
</feature>
<sequence length="720" mass="79543">FVLVTFAYFSVCRRIGEKVRIKQRLLENDGLGPKASAPTAARDDVDCSSWWKAGLSCCEASPDRSKKCPQADPELSKNGASRGEISDDTTHYESAALLDKRSMSNSGLCPKINVQRPSNDQSAGFQTPAIQAPRQSNNKPTTPLMPQGGFPKQRDVGDNATNYSNSYQDTECVTFRAPDRQKLMETANVDHLNHSDNVLAKSSYELGGRNSENYSSSPTADSVHGTSPEENSKRRVLETATGPRADGEKHINYSCSYEISPPRRSSSVDVSAIGTQRCGRRRGRGIARENEHRDTADKQLFYAAQISRGGELGRGHCADSDKDSSSNLKAGSAQCLPWLRSFFLPSATMIKSPTSAGHSRHPHLNKELYVKSHKSMGELCTGLEPNDIISPFKSGAVYVQLRKIAVNKIRRSYSLSVLEFREYPEIRKSATLQNGDLDTVCQFRINAEQTDDTQFRLNYVETDDIMLGYDQVGTDDRAFRNDRVFRFDDDIISKQLGYDVPGIHPKSLCHEGPPDPRNRLSCKSQSTEPLCAGEQSPTAPRLRYGTPSSVSENAKTFCYQNGVQGSNEKPDDLLVPPSPLPKSALKPSGSISSRTSGESTKSPTFAVPLPKISSCEMDSELGDDEEALSDMATTIFLAKLRRHRSQGSKTSKSSVKSTGSRRRFARERQMTLMLLSVTAAFLLSWVPPWVIYMVSFYGPSYADSPVLEHVLFRHLTTVQL</sequence>
<comment type="caution">
    <text evidence="3">The sequence shown here is derived from an EMBL/GenBank/DDBJ whole genome shotgun (WGS) entry which is preliminary data.</text>
</comment>